<organism evidence="1 2">
    <name type="scientific">Arthrobacter phage Wilde</name>
    <dbReference type="NCBI Taxonomy" id="1772323"/>
    <lineage>
        <taxon>Viruses</taxon>
        <taxon>Duplodnaviria</taxon>
        <taxon>Heunggongvirae</taxon>
        <taxon>Uroviricota</taxon>
        <taxon>Caudoviricetes</taxon>
        <taxon>Tankvirus</taxon>
        <taxon>Tankvirus tank</taxon>
    </lineage>
</organism>
<sequence length="77" mass="8490">MTHSISIEVHVPDSVDESAITMIGERHSPYDHPHGLETGEAIQWAFTSPQGVTELANLGVRWYAQHQGSTQRKAAHS</sequence>
<evidence type="ECO:0000313" key="1">
    <source>
        <dbReference type="EMBL" id="ALY10890.1"/>
    </source>
</evidence>
<reference evidence="1 2" key="1">
    <citation type="submission" date="2015-11" db="EMBL/GenBank/DDBJ databases">
        <authorList>
            <person name="Menninger J.E."/>
            <person name="Lamey M.E."/>
            <person name="Lindemann J.M."/>
            <person name="Martynyuk T."/>
            <person name="Mele F.E."/>
            <person name="Nabua C.T."/>
            <person name="Napoli C.K."/>
            <person name="Santiago L.M."/>
            <person name="Sweetman A.T."/>
            <person name="Weinstein J.L."/>
            <person name="Barrett N.A."/>
            <person name="Buerkert T.R."/>
            <person name="Cautela J.A."/>
            <person name="Egan M.S."/>
            <person name="Erb J.E."/>
            <person name="Garrigan K.E."/>
            <person name="Hagan D.J."/>
            <person name="Hartwell M.C."/>
            <person name="Hyduchak K.M."/>
            <person name="Jacob A.E."/>
            <person name="DeNigris D.M."/>
            <person name="London S.C."/>
            <person name="King-Smith C."/>
            <person name="Lee-Soety J.Y."/>
            <person name="Bradley K.W."/>
            <person name="Asai D.J."/>
            <person name="Bowman C.A."/>
            <person name="Russell D.A."/>
            <person name="Pope W.H."/>
            <person name="Jacobs-Sera D."/>
            <person name="Hendrix R.W."/>
            <person name="Hatfull G.F."/>
        </authorList>
    </citation>
    <scope>NUCLEOTIDE SEQUENCE [LARGE SCALE GENOMIC DNA]</scope>
</reference>
<protein>
    <submittedName>
        <fullName evidence="1">Uncharacterized protein</fullName>
    </submittedName>
</protein>
<name>A0A0U4IQA4_9CAUD</name>
<proteinExistence type="predicted"/>
<dbReference type="EMBL" id="KU160673">
    <property type="protein sequence ID" value="ALY10890.1"/>
    <property type="molecule type" value="Genomic_DNA"/>
</dbReference>
<evidence type="ECO:0000313" key="2">
    <source>
        <dbReference type="Proteomes" id="UP000225045"/>
    </source>
</evidence>
<gene>
    <name evidence="1" type="primary">66</name>
    <name evidence="1" type="ORF">WILDE_66</name>
</gene>
<dbReference type="Proteomes" id="UP000225045">
    <property type="component" value="Segment"/>
</dbReference>
<accession>A0A0U4IQA4</accession>